<evidence type="ECO:0000313" key="1">
    <source>
        <dbReference type="EMBL" id="ACD90367.1"/>
    </source>
</evidence>
<accession>B3ECU2</accession>
<evidence type="ECO:0000313" key="2">
    <source>
        <dbReference type="Proteomes" id="UP000008841"/>
    </source>
</evidence>
<reference evidence="1 2" key="1">
    <citation type="submission" date="2008-05" db="EMBL/GenBank/DDBJ databases">
        <title>Complete sequence of Chlorobium limicola DSM 245.</title>
        <authorList>
            <consortium name="US DOE Joint Genome Institute"/>
            <person name="Lucas S."/>
            <person name="Copeland A."/>
            <person name="Lapidus A."/>
            <person name="Glavina del Rio T."/>
            <person name="Dalin E."/>
            <person name="Tice H."/>
            <person name="Bruce D."/>
            <person name="Goodwin L."/>
            <person name="Pitluck S."/>
            <person name="Schmutz J."/>
            <person name="Larimer F."/>
            <person name="Land M."/>
            <person name="Hauser L."/>
            <person name="Kyrpides N."/>
            <person name="Ovchinnikova G."/>
            <person name="Zhao F."/>
            <person name="Li T."/>
            <person name="Liu Z."/>
            <person name="Overmann J."/>
            <person name="Bryant D.A."/>
            <person name="Richardson P."/>
        </authorList>
    </citation>
    <scope>NUCLEOTIDE SEQUENCE [LARGE SCALE GENOMIC DNA]</scope>
    <source>
        <strain evidence="2">DSM 245 / NBRC 103803 / 6330</strain>
    </source>
</reference>
<dbReference type="HOGENOM" id="CLU_2116627_0_0_10"/>
<dbReference type="AlphaFoldDB" id="B3ECU2"/>
<gene>
    <name evidence="1" type="ordered locus">Clim_1301</name>
</gene>
<dbReference type="STRING" id="290315.Clim_1301"/>
<dbReference type="KEGG" id="cli:Clim_1301"/>
<proteinExistence type="predicted"/>
<dbReference type="RefSeq" id="WP_012466244.1">
    <property type="nucleotide sequence ID" value="NC_010803.1"/>
</dbReference>
<name>B3ECU2_CHLL2</name>
<dbReference type="Proteomes" id="UP000008841">
    <property type="component" value="Chromosome"/>
</dbReference>
<protein>
    <submittedName>
        <fullName evidence="1">Uncharacterized protein</fullName>
    </submittedName>
</protein>
<sequence>MNQRWHKADVGKCDEWQGLLSQDSLDGFGFAGNDFQQYPCVTVRLTTFLLPVLQSPNIETETKEKFRLRQTQTLPDCFDINFIRDMSDKTLGCLNTCIRERTFNRLCDSSGWNV</sequence>
<organism evidence="1 2">
    <name type="scientific">Chlorobium limicola (strain DSM 245 / NBRC 103803 / 6330)</name>
    <dbReference type="NCBI Taxonomy" id="290315"/>
    <lineage>
        <taxon>Bacteria</taxon>
        <taxon>Pseudomonadati</taxon>
        <taxon>Chlorobiota</taxon>
        <taxon>Chlorobiia</taxon>
        <taxon>Chlorobiales</taxon>
        <taxon>Chlorobiaceae</taxon>
        <taxon>Chlorobium/Pelodictyon group</taxon>
        <taxon>Chlorobium</taxon>
    </lineage>
</organism>
<dbReference type="EMBL" id="CP001097">
    <property type="protein sequence ID" value="ACD90367.1"/>
    <property type="molecule type" value="Genomic_DNA"/>
</dbReference>